<dbReference type="Pfam" id="PF05532">
    <property type="entry name" value="CsbD"/>
    <property type="match status" value="1"/>
</dbReference>
<dbReference type="InterPro" id="IPR036629">
    <property type="entry name" value="YjbJ_sf"/>
</dbReference>
<dbReference type="EMBL" id="AVFL01000003">
    <property type="protein sequence ID" value="EWY41554.1"/>
    <property type="molecule type" value="Genomic_DNA"/>
</dbReference>
<comment type="caution">
    <text evidence="4">The sequence shown here is derived from an EMBL/GenBank/DDBJ whole genome shotgun (WGS) entry which is preliminary data.</text>
</comment>
<dbReference type="OrthoDB" id="9796058at2"/>
<evidence type="ECO:0000313" key="4">
    <source>
        <dbReference type="EMBL" id="EWY41554.1"/>
    </source>
</evidence>
<feature type="compositionally biased region" description="Basic and acidic residues" evidence="2">
    <location>
        <begin position="1"/>
        <end position="19"/>
    </location>
</feature>
<dbReference type="SUPFAM" id="SSF69047">
    <property type="entry name" value="Hypothetical protein YjbJ"/>
    <property type="match status" value="1"/>
</dbReference>
<keyword evidence="5" id="KW-1185">Reference proteome</keyword>
<comment type="similarity">
    <text evidence="1">Belongs to the UPF0337 (CsbD) family.</text>
</comment>
<feature type="region of interest" description="Disordered" evidence="2">
    <location>
        <begin position="1"/>
        <end position="62"/>
    </location>
</feature>
<reference evidence="4 5" key="1">
    <citation type="submission" date="2013-08" db="EMBL/GenBank/DDBJ databases">
        <title>The genome sequence of Skermanella stibiiresistens.</title>
        <authorList>
            <person name="Zhu W."/>
            <person name="Wang G."/>
        </authorList>
    </citation>
    <scope>NUCLEOTIDE SEQUENCE [LARGE SCALE GENOMIC DNA]</scope>
    <source>
        <strain evidence="4 5">SB22</strain>
    </source>
</reference>
<dbReference type="RefSeq" id="WP_037448004.1">
    <property type="nucleotide sequence ID" value="NZ_AVFL01000003.1"/>
</dbReference>
<accession>W9H672</accession>
<feature type="domain" description="CsbD-like" evidence="3">
    <location>
        <begin position="4"/>
        <end position="54"/>
    </location>
</feature>
<name>W9H672_9PROT</name>
<dbReference type="AlphaFoldDB" id="W9H672"/>
<dbReference type="STRING" id="1385369.N825_23630"/>
<protein>
    <recommendedName>
        <fullName evidence="3">CsbD-like domain-containing protein</fullName>
    </recommendedName>
</protein>
<organism evidence="4 5">
    <name type="scientific">Skermanella stibiiresistens SB22</name>
    <dbReference type="NCBI Taxonomy" id="1385369"/>
    <lineage>
        <taxon>Bacteria</taxon>
        <taxon>Pseudomonadati</taxon>
        <taxon>Pseudomonadota</taxon>
        <taxon>Alphaproteobacteria</taxon>
        <taxon>Rhodospirillales</taxon>
        <taxon>Azospirillaceae</taxon>
        <taxon>Skermanella</taxon>
    </lineage>
</organism>
<feature type="compositionally biased region" description="Basic and acidic residues" evidence="2">
    <location>
        <begin position="30"/>
        <end position="41"/>
    </location>
</feature>
<evidence type="ECO:0000256" key="2">
    <source>
        <dbReference type="SAM" id="MobiDB-lite"/>
    </source>
</evidence>
<evidence type="ECO:0000259" key="3">
    <source>
        <dbReference type="Pfam" id="PF05532"/>
    </source>
</evidence>
<dbReference type="Gene3D" id="1.10.1470.10">
    <property type="entry name" value="YjbJ"/>
    <property type="match status" value="1"/>
</dbReference>
<sequence length="62" mass="6468">MSDDRTEGSMKKMKGDIKEGAGNLTGDGKLQSEGKADKGEGKIQNAIGGIKDALTGKDKTEK</sequence>
<dbReference type="Proteomes" id="UP000019486">
    <property type="component" value="Unassembled WGS sequence"/>
</dbReference>
<evidence type="ECO:0000313" key="5">
    <source>
        <dbReference type="Proteomes" id="UP000019486"/>
    </source>
</evidence>
<evidence type="ECO:0000256" key="1">
    <source>
        <dbReference type="ARBA" id="ARBA00009129"/>
    </source>
</evidence>
<proteinExistence type="inferred from homology"/>
<gene>
    <name evidence="4" type="ORF">N825_23630</name>
</gene>
<dbReference type="InterPro" id="IPR008462">
    <property type="entry name" value="CsbD"/>
</dbReference>